<sequence>MNVILAKSRYMPVMSSRACPFNCIYCHSLFGKKVRQKSPQRFVNELKVLYYQYRVREFHIIDDAFNIDRHRLHEILERIINSGMNIRLAFPNALRGDLLEKADIDLLKAAGAYMLTLAIESASDRIQRLMRKNLNIEKVMDNIAYASSIGLITNGYFMLGFPTESQEELNQSIDLAIHSSLDMVSFHIVVPFPGTKLYQLCKKIYPAPLLSNSGRYQGNSSYYKSITGINILKYQQQAYVKFYTPSRLFRLFSKVPRKAYFLERFFWAGLGVVTAGFRP</sequence>
<dbReference type="AlphaFoldDB" id="A0A1V1P107"/>
<evidence type="ECO:0000256" key="3">
    <source>
        <dbReference type="ARBA" id="ARBA00022723"/>
    </source>
</evidence>
<evidence type="ECO:0000259" key="6">
    <source>
        <dbReference type="PROSITE" id="PS51918"/>
    </source>
</evidence>
<dbReference type="InterPro" id="IPR023404">
    <property type="entry name" value="rSAM_horseshoe"/>
</dbReference>
<organism evidence="7 8">
    <name type="scientific">Candidatus Magnetoglobus multicellularis str. Araruama</name>
    <dbReference type="NCBI Taxonomy" id="890399"/>
    <lineage>
        <taxon>Bacteria</taxon>
        <taxon>Pseudomonadati</taxon>
        <taxon>Thermodesulfobacteriota</taxon>
        <taxon>Desulfobacteria</taxon>
        <taxon>Desulfobacterales</taxon>
        <taxon>Desulfobacteraceae</taxon>
        <taxon>Candidatus Magnetoglobus</taxon>
    </lineage>
</organism>
<gene>
    <name evidence="7" type="ORF">OMM_04561</name>
</gene>
<dbReference type="CDD" id="cd01335">
    <property type="entry name" value="Radical_SAM"/>
    <property type="match status" value="1"/>
</dbReference>
<keyword evidence="5" id="KW-0411">Iron-sulfur</keyword>
<evidence type="ECO:0000256" key="2">
    <source>
        <dbReference type="ARBA" id="ARBA00022691"/>
    </source>
</evidence>
<dbReference type="Pfam" id="PF04055">
    <property type="entry name" value="Radical_SAM"/>
    <property type="match status" value="1"/>
</dbReference>
<accession>A0A1V1P107</accession>
<keyword evidence="2" id="KW-0949">S-adenosyl-L-methionine</keyword>
<dbReference type="SFLD" id="SFLDS00029">
    <property type="entry name" value="Radical_SAM"/>
    <property type="match status" value="1"/>
</dbReference>
<reference evidence="8" key="1">
    <citation type="submission" date="2012-11" db="EMBL/GenBank/DDBJ databases">
        <authorList>
            <person name="Lucero-Rivera Y.E."/>
            <person name="Tovar-Ramirez D."/>
        </authorList>
    </citation>
    <scope>NUCLEOTIDE SEQUENCE [LARGE SCALE GENOMIC DNA]</scope>
    <source>
        <strain evidence="8">Araruama</strain>
    </source>
</reference>
<keyword evidence="4" id="KW-0408">Iron</keyword>
<name>A0A1V1P107_9BACT</name>
<evidence type="ECO:0000256" key="4">
    <source>
        <dbReference type="ARBA" id="ARBA00023004"/>
    </source>
</evidence>
<dbReference type="PANTHER" id="PTHR43409">
    <property type="entry name" value="ANAEROBIC MAGNESIUM-PROTOPORPHYRIN IX MONOMETHYL ESTER CYCLASE-RELATED"/>
    <property type="match status" value="1"/>
</dbReference>
<evidence type="ECO:0000313" key="7">
    <source>
        <dbReference type="EMBL" id="ETR68446.1"/>
    </source>
</evidence>
<dbReference type="GO" id="GO:0051536">
    <property type="term" value="F:iron-sulfur cluster binding"/>
    <property type="evidence" value="ECO:0007669"/>
    <property type="project" value="UniProtKB-KW"/>
</dbReference>
<evidence type="ECO:0000256" key="1">
    <source>
        <dbReference type="ARBA" id="ARBA00001966"/>
    </source>
</evidence>
<keyword evidence="3" id="KW-0479">Metal-binding</keyword>
<dbReference type="InterPro" id="IPR051198">
    <property type="entry name" value="BchE-like"/>
</dbReference>
<dbReference type="InterPro" id="IPR058240">
    <property type="entry name" value="rSAM_sf"/>
</dbReference>
<dbReference type="GO" id="GO:0046872">
    <property type="term" value="F:metal ion binding"/>
    <property type="evidence" value="ECO:0007669"/>
    <property type="project" value="UniProtKB-KW"/>
</dbReference>
<comment type="cofactor">
    <cofactor evidence="1">
        <name>[4Fe-4S] cluster</name>
        <dbReference type="ChEBI" id="CHEBI:49883"/>
    </cofactor>
</comment>
<dbReference type="EMBL" id="ATBP01000948">
    <property type="protein sequence ID" value="ETR68446.1"/>
    <property type="molecule type" value="Genomic_DNA"/>
</dbReference>
<dbReference type="InterPro" id="IPR006638">
    <property type="entry name" value="Elp3/MiaA/NifB-like_rSAM"/>
</dbReference>
<dbReference type="PANTHER" id="PTHR43409:SF7">
    <property type="entry name" value="BLL1977 PROTEIN"/>
    <property type="match status" value="1"/>
</dbReference>
<dbReference type="PROSITE" id="PS51918">
    <property type="entry name" value="RADICAL_SAM"/>
    <property type="match status" value="1"/>
</dbReference>
<comment type="caution">
    <text evidence="7">The sequence shown here is derived from an EMBL/GenBank/DDBJ whole genome shotgun (WGS) entry which is preliminary data.</text>
</comment>
<evidence type="ECO:0000313" key="8">
    <source>
        <dbReference type="Proteomes" id="UP000189670"/>
    </source>
</evidence>
<evidence type="ECO:0000256" key="5">
    <source>
        <dbReference type="ARBA" id="ARBA00023014"/>
    </source>
</evidence>
<dbReference type="Gene3D" id="3.80.30.20">
    <property type="entry name" value="tm_1862 like domain"/>
    <property type="match status" value="1"/>
</dbReference>
<dbReference type="Proteomes" id="UP000189670">
    <property type="component" value="Unassembled WGS sequence"/>
</dbReference>
<feature type="domain" description="Radical SAM core" evidence="6">
    <location>
        <begin position="5"/>
        <end position="230"/>
    </location>
</feature>
<protein>
    <submittedName>
        <fullName evidence="7">Radical SAM domain protein</fullName>
    </submittedName>
</protein>
<dbReference type="SFLD" id="SFLDG01082">
    <property type="entry name" value="B12-binding_domain_containing"/>
    <property type="match status" value="1"/>
</dbReference>
<proteinExistence type="predicted"/>
<dbReference type="SMART" id="SM00729">
    <property type="entry name" value="Elp3"/>
    <property type="match status" value="1"/>
</dbReference>
<dbReference type="InterPro" id="IPR007197">
    <property type="entry name" value="rSAM"/>
</dbReference>
<dbReference type="GO" id="GO:0003824">
    <property type="term" value="F:catalytic activity"/>
    <property type="evidence" value="ECO:0007669"/>
    <property type="project" value="InterPro"/>
</dbReference>
<dbReference type="SUPFAM" id="SSF102114">
    <property type="entry name" value="Radical SAM enzymes"/>
    <property type="match status" value="1"/>
</dbReference>